<dbReference type="Proteomes" id="UP000199150">
    <property type="component" value="Unassembled WGS sequence"/>
</dbReference>
<organism evidence="1 2">
    <name type="scientific">Asticcacaulis taihuensis</name>
    <dbReference type="NCBI Taxonomy" id="260084"/>
    <lineage>
        <taxon>Bacteria</taxon>
        <taxon>Pseudomonadati</taxon>
        <taxon>Pseudomonadota</taxon>
        <taxon>Alphaproteobacteria</taxon>
        <taxon>Caulobacterales</taxon>
        <taxon>Caulobacteraceae</taxon>
        <taxon>Asticcacaulis</taxon>
    </lineage>
</organism>
<name>A0A1G4PYL0_9CAUL</name>
<dbReference type="EMBL" id="FMTS01000001">
    <property type="protein sequence ID" value="SCW37168.1"/>
    <property type="molecule type" value="Genomic_DNA"/>
</dbReference>
<protein>
    <submittedName>
        <fullName evidence="1">Uncharacterized protein</fullName>
    </submittedName>
</protein>
<dbReference type="AlphaFoldDB" id="A0A1G4PYL0"/>
<dbReference type="STRING" id="260084.SAMN02927928_0757"/>
<dbReference type="RefSeq" id="WP_090643817.1">
    <property type="nucleotide sequence ID" value="NZ_CBCRYE010000001.1"/>
</dbReference>
<dbReference type="OrthoDB" id="7173699at2"/>
<keyword evidence="2" id="KW-1185">Reference proteome</keyword>
<evidence type="ECO:0000313" key="1">
    <source>
        <dbReference type="EMBL" id="SCW37168.1"/>
    </source>
</evidence>
<evidence type="ECO:0000313" key="2">
    <source>
        <dbReference type="Proteomes" id="UP000199150"/>
    </source>
</evidence>
<reference evidence="2" key="1">
    <citation type="submission" date="2016-10" db="EMBL/GenBank/DDBJ databases">
        <authorList>
            <person name="Varghese N."/>
            <person name="Submissions S."/>
        </authorList>
    </citation>
    <scope>NUCLEOTIDE SEQUENCE [LARGE SCALE GENOMIC DNA]</scope>
    <source>
        <strain evidence="2">CGMCC 1.3431</strain>
    </source>
</reference>
<accession>A0A1G4PYL0</accession>
<proteinExistence type="predicted"/>
<gene>
    <name evidence="1" type="ORF">SAMN02927928_0757</name>
</gene>
<sequence>MSREKKINVAKALSVQLRATEEAIDTALSEAAHLIETYVTSRRAIHMSTIIGNDVHQNTLKAMMALSTAQQHMTAAHTNLTLVQAQIGLGNVAVLPADDKPAPPPTGYYVTPVEEEVITAE</sequence>